<keyword evidence="1" id="KW-0560">Oxidoreductase</keyword>
<name>A0A1H3XMH3_9RHOB</name>
<gene>
    <name evidence="2" type="ORF">SAMN05444370_102462</name>
</gene>
<reference evidence="2 3" key="1">
    <citation type="submission" date="2016-10" db="EMBL/GenBank/DDBJ databases">
        <authorList>
            <person name="de Groot N.N."/>
        </authorList>
    </citation>
    <scope>NUCLEOTIDE SEQUENCE [LARGE SCALE GENOMIC DNA]</scope>
    <source>
        <strain evidence="2 3">DSM 15345</strain>
    </source>
</reference>
<organism evidence="2 3">
    <name type="scientific">Rubrimonas cliftonensis</name>
    <dbReference type="NCBI Taxonomy" id="89524"/>
    <lineage>
        <taxon>Bacteria</taxon>
        <taxon>Pseudomonadati</taxon>
        <taxon>Pseudomonadota</taxon>
        <taxon>Alphaproteobacteria</taxon>
        <taxon>Rhodobacterales</taxon>
        <taxon>Paracoccaceae</taxon>
        <taxon>Rubrimonas</taxon>
    </lineage>
</organism>
<dbReference type="Proteomes" id="UP000198703">
    <property type="component" value="Unassembled WGS sequence"/>
</dbReference>
<sequence length="468" mass="50561">MNAVDGLSRLEAQVSSDLEKIAWPGVAWVKPRRGPDGAPMLDALVIGAGQGGLTVGFALKREGVERVLIIDRAPSGLRGPWTTYGRMKTLRSPKQVSGPDLDIPSLTFRSWFEAQRGREAWDALGKIPKELWSAYLGWFERVLALPVRAGVEALAVRPVGDHVAVDVREADGRPRTIFARQVVVATGIETPGRWRAPDFIEGLPRRLWAHAGDEIDFAALRGRRIAVLGAGASAFDNAAAALEAGAAEVHVFFRRPELQRVQPYKQISYAGFLRHMGDLDDALRWRFMRHLLTLREAFPAETHARVAGRANATLHPGAGWTGARPDECGGLRIETAQGPFDCDFAICGTGFAIDLAASPTLAALAPRVALWCDRYAPPPGECDARLAAYPYLGPHFELTALAAEDAAALARVRLFTFAATMSFGPSGSSINALKFAAPRLAAGLTRALFTEGAGEHLADLLTYDAPEF</sequence>
<dbReference type="STRING" id="89524.SAMN05444370_102462"/>
<dbReference type="PRINTS" id="PR00411">
    <property type="entry name" value="PNDRDTASEI"/>
</dbReference>
<keyword evidence="3" id="KW-1185">Reference proteome</keyword>
<dbReference type="Gene3D" id="3.50.50.60">
    <property type="entry name" value="FAD/NAD(P)-binding domain"/>
    <property type="match status" value="1"/>
</dbReference>
<dbReference type="GO" id="GO:0050660">
    <property type="term" value="F:flavin adenine dinucleotide binding"/>
    <property type="evidence" value="ECO:0007669"/>
    <property type="project" value="TreeGrafter"/>
</dbReference>
<dbReference type="EMBL" id="FNQM01000002">
    <property type="protein sequence ID" value="SDZ99814.1"/>
    <property type="molecule type" value="Genomic_DNA"/>
</dbReference>
<dbReference type="OrthoDB" id="8671611at2"/>
<protein>
    <submittedName>
        <fullName evidence="2">Predicted flavoprotein CzcO associated with the cation diffusion facilitator CzcD</fullName>
    </submittedName>
</protein>
<dbReference type="InterPro" id="IPR036188">
    <property type="entry name" value="FAD/NAD-bd_sf"/>
</dbReference>
<dbReference type="GO" id="GO:0004497">
    <property type="term" value="F:monooxygenase activity"/>
    <property type="evidence" value="ECO:0007669"/>
    <property type="project" value="TreeGrafter"/>
</dbReference>
<dbReference type="RefSeq" id="WP_093249612.1">
    <property type="nucleotide sequence ID" value="NZ_FNQM01000002.1"/>
</dbReference>
<accession>A0A1H3XMH3</accession>
<dbReference type="PANTHER" id="PTHR43539:SF91">
    <property type="entry name" value="FAD-DEPENDENT URATE HYDROXYLASE"/>
    <property type="match status" value="1"/>
</dbReference>
<evidence type="ECO:0000313" key="3">
    <source>
        <dbReference type="Proteomes" id="UP000198703"/>
    </source>
</evidence>
<proteinExistence type="predicted"/>
<dbReference type="InterPro" id="IPR050982">
    <property type="entry name" value="Auxin_biosynth/cation_transpt"/>
</dbReference>
<dbReference type="Pfam" id="PF13738">
    <property type="entry name" value="Pyr_redox_3"/>
    <property type="match status" value="1"/>
</dbReference>
<evidence type="ECO:0000313" key="2">
    <source>
        <dbReference type="EMBL" id="SDZ99814.1"/>
    </source>
</evidence>
<evidence type="ECO:0000256" key="1">
    <source>
        <dbReference type="ARBA" id="ARBA00023002"/>
    </source>
</evidence>
<dbReference type="PANTHER" id="PTHR43539">
    <property type="entry name" value="FLAVIN-BINDING MONOOXYGENASE-LIKE PROTEIN (AFU_ORTHOLOGUE AFUA_4G09220)"/>
    <property type="match status" value="1"/>
</dbReference>
<dbReference type="SUPFAM" id="SSF51905">
    <property type="entry name" value="FAD/NAD(P)-binding domain"/>
    <property type="match status" value="2"/>
</dbReference>
<dbReference type="AlphaFoldDB" id="A0A1H3XMH3"/>